<gene>
    <name evidence="2" type="ORF">ACFQJC_17955</name>
</gene>
<evidence type="ECO:0000256" key="1">
    <source>
        <dbReference type="SAM" id="Phobius"/>
    </source>
</evidence>
<dbReference type="Proteomes" id="UP001596481">
    <property type="component" value="Unassembled WGS sequence"/>
</dbReference>
<keyword evidence="1" id="KW-1133">Transmembrane helix</keyword>
<feature type="transmembrane region" description="Helical" evidence="1">
    <location>
        <begin position="77"/>
        <end position="96"/>
    </location>
</feature>
<feature type="transmembrane region" description="Helical" evidence="1">
    <location>
        <begin position="412"/>
        <end position="434"/>
    </location>
</feature>
<sequence length="641" mass="70974">MINNSPFGTRQLDTFVATAVLVLAIVLFPLRFFASQILIETVPIVLGGASVVFLAVKYYGHEDASFANWQLSEETIHVLRAATIVGLGGMVSVGLLTDGRTVPFFMVASVVGTLIFVQILFSEESALQPSVIIGELLAFALILRGIALLTTPGLIGVDTWTHVFEFAGAIREAGELSGMSESKYFAAPLYHLFLAVAGELFHSSLRTALYVSLGFAIPFSTLLIYFTSRYFLSVRWSLLALAMYSVSDHVVRWGLEIIPTSMGVAFFLAIFYGAAKIYVSENRRPLYALVLFFCLAIVLTHQISSFVALVFLGAGMVTQLGYRYALPERIAHHLYDSRKQVNFVGLFAFTMVVTFVDWMYTPLSSESFLTGMIDLFRRQFEAYAGFLNIVSNTSVTSSTIESLITTIPVTVGLIDTLGFLLLLLVTLIGSFTLLRQNRLKMLHMTWLISAGIMLFVALGMPIFGIYTFVPNRWFAFLFVPMALAAAFGLRYLTAHHPSKAIVVGILIFAVVFPGATMIGHKGTPDDPVFNDIYPEFSYTESELQAAETISSIHPSGETLQTDHPYWTVYERRQQDDRMKQFELTDRGTIAADAAVYRPYQTEGAPKATYNGELLRVQLPHDSVCGPARDTVYTIGSVEYCR</sequence>
<feature type="transmembrane region" description="Helical" evidence="1">
    <location>
        <begin position="37"/>
        <end position="56"/>
    </location>
</feature>
<feature type="transmembrane region" description="Helical" evidence="1">
    <location>
        <begin position="133"/>
        <end position="155"/>
    </location>
</feature>
<evidence type="ECO:0000313" key="3">
    <source>
        <dbReference type="Proteomes" id="UP001596481"/>
    </source>
</evidence>
<dbReference type="EC" id="2.4.-.-" evidence="2"/>
<organism evidence="2 3">
    <name type="scientific">Haloferax namakaokahaiae</name>
    <dbReference type="NCBI Taxonomy" id="1748331"/>
    <lineage>
        <taxon>Archaea</taxon>
        <taxon>Methanobacteriati</taxon>
        <taxon>Methanobacteriota</taxon>
        <taxon>Stenosarchaea group</taxon>
        <taxon>Halobacteria</taxon>
        <taxon>Halobacteriales</taxon>
        <taxon>Haloferacaceae</taxon>
        <taxon>Haloferax</taxon>
    </lineage>
</organism>
<name>A0ABD5ZJZ6_9EURY</name>
<keyword evidence="2" id="KW-0808">Transferase</keyword>
<dbReference type="AlphaFoldDB" id="A0ABD5ZJZ6"/>
<feature type="transmembrane region" description="Helical" evidence="1">
    <location>
        <begin position="286"/>
        <end position="314"/>
    </location>
</feature>
<feature type="transmembrane region" description="Helical" evidence="1">
    <location>
        <begin position="208"/>
        <end position="231"/>
    </location>
</feature>
<proteinExistence type="predicted"/>
<keyword evidence="1" id="KW-0472">Membrane</keyword>
<protein>
    <submittedName>
        <fullName evidence="2">ArnT family glycosyltransferase</fullName>
        <ecNumber evidence="2">2.4.-.-</ecNumber>
    </submittedName>
</protein>
<dbReference type="GO" id="GO:0016757">
    <property type="term" value="F:glycosyltransferase activity"/>
    <property type="evidence" value="ECO:0007669"/>
    <property type="project" value="UniProtKB-KW"/>
</dbReference>
<feature type="transmembrane region" description="Helical" evidence="1">
    <location>
        <begin position="446"/>
        <end position="467"/>
    </location>
</feature>
<dbReference type="EMBL" id="JBHTAA010000015">
    <property type="protein sequence ID" value="MFC7205399.1"/>
    <property type="molecule type" value="Genomic_DNA"/>
</dbReference>
<reference evidence="2 3" key="1">
    <citation type="journal article" date="2019" name="Int. J. Syst. Evol. Microbiol.">
        <title>The Global Catalogue of Microorganisms (GCM) 10K type strain sequencing project: providing services to taxonomists for standard genome sequencing and annotation.</title>
        <authorList>
            <consortium name="The Broad Institute Genomics Platform"/>
            <consortium name="The Broad Institute Genome Sequencing Center for Infectious Disease"/>
            <person name="Wu L."/>
            <person name="Ma J."/>
        </authorList>
    </citation>
    <scope>NUCLEOTIDE SEQUENCE [LARGE SCALE GENOMIC DNA]</scope>
    <source>
        <strain evidence="2 3">DSM 29988</strain>
    </source>
</reference>
<feature type="transmembrane region" description="Helical" evidence="1">
    <location>
        <begin position="473"/>
        <end position="493"/>
    </location>
</feature>
<feature type="transmembrane region" description="Helical" evidence="1">
    <location>
        <begin position="500"/>
        <end position="519"/>
    </location>
</feature>
<keyword evidence="2" id="KW-0328">Glycosyltransferase</keyword>
<feature type="transmembrane region" description="Helical" evidence="1">
    <location>
        <begin position="251"/>
        <end position="274"/>
    </location>
</feature>
<accession>A0ABD5ZJZ6</accession>
<feature type="transmembrane region" description="Helical" evidence="1">
    <location>
        <begin position="12"/>
        <end position="31"/>
    </location>
</feature>
<feature type="transmembrane region" description="Helical" evidence="1">
    <location>
        <begin position="341"/>
        <end position="360"/>
    </location>
</feature>
<keyword evidence="1" id="KW-0812">Transmembrane</keyword>
<keyword evidence="3" id="KW-1185">Reference proteome</keyword>
<evidence type="ECO:0000313" key="2">
    <source>
        <dbReference type="EMBL" id="MFC7205399.1"/>
    </source>
</evidence>
<comment type="caution">
    <text evidence="2">The sequence shown here is derived from an EMBL/GenBank/DDBJ whole genome shotgun (WGS) entry which is preliminary data.</text>
</comment>
<dbReference type="RefSeq" id="WP_390226053.1">
    <property type="nucleotide sequence ID" value="NZ_JBHTAA010000015.1"/>
</dbReference>
<feature type="transmembrane region" description="Helical" evidence="1">
    <location>
        <begin position="102"/>
        <end position="121"/>
    </location>
</feature>